<organism evidence="4 5">
    <name type="scientific">Teretinema zuelzerae</name>
    <dbReference type="NCBI Taxonomy" id="156"/>
    <lineage>
        <taxon>Bacteria</taxon>
        <taxon>Pseudomonadati</taxon>
        <taxon>Spirochaetota</taxon>
        <taxon>Spirochaetia</taxon>
        <taxon>Spirochaetales</taxon>
        <taxon>Treponemataceae</taxon>
        <taxon>Teretinema</taxon>
    </lineage>
</organism>
<dbReference type="Pfam" id="PF00294">
    <property type="entry name" value="PfkB"/>
    <property type="match status" value="1"/>
</dbReference>
<evidence type="ECO:0000313" key="5">
    <source>
        <dbReference type="Proteomes" id="UP001198163"/>
    </source>
</evidence>
<reference evidence="4" key="1">
    <citation type="submission" date="2021-08" db="EMBL/GenBank/DDBJ databases">
        <title>Comparative analyses of Brucepasteria parasyntrophica and Teretinema zuelzerae.</title>
        <authorList>
            <person name="Song Y."/>
            <person name="Brune A."/>
        </authorList>
    </citation>
    <scope>NUCLEOTIDE SEQUENCE</scope>
    <source>
        <strain evidence="4">DSM 1903</strain>
    </source>
</reference>
<proteinExistence type="predicted"/>
<dbReference type="GO" id="GO:0016301">
    <property type="term" value="F:kinase activity"/>
    <property type="evidence" value="ECO:0007669"/>
    <property type="project" value="UniProtKB-KW"/>
</dbReference>
<comment type="caution">
    <text evidence="4">The sequence shown here is derived from an EMBL/GenBank/DDBJ whole genome shotgun (WGS) entry which is preliminary data.</text>
</comment>
<keyword evidence="5" id="KW-1185">Reference proteome</keyword>
<keyword evidence="2 4" id="KW-0418">Kinase</keyword>
<dbReference type="InterPro" id="IPR029056">
    <property type="entry name" value="Ribokinase-like"/>
</dbReference>
<dbReference type="PROSITE" id="PS00584">
    <property type="entry name" value="PFKB_KINASES_2"/>
    <property type="match status" value="1"/>
</dbReference>
<dbReference type="Gene3D" id="3.40.1190.20">
    <property type="match status" value="1"/>
</dbReference>
<dbReference type="Proteomes" id="UP001198163">
    <property type="component" value="Unassembled WGS sequence"/>
</dbReference>
<evidence type="ECO:0000256" key="1">
    <source>
        <dbReference type="ARBA" id="ARBA00022679"/>
    </source>
</evidence>
<dbReference type="SUPFAM" id="SSF53613">
    <property type="entry name" value="Ribokinase-like"/>
    <property type="match status" value="1"/>
</dbReference>
<dbReference type="InterPro" id="IPR002173">
    <property type="entry name" value="Carboh/pur_kinase_PfkB_CS"/>
</dbReference>
<dbReference type="InterPro" id="IPR011611">
    <property type="entry name" value="PfkB_dom"/>
</dbReference>
<evidence type="ECO:0000256" key="2">
    <source>
        <dbReference type="ARBA" id="ARBA00022777"/>
    </source>
</evidence>
<dbReference type="EMBL" id="JAINWA010000001">
    <property type="protein sequence ID" value="MCD1654157.1"/>
    <property type="molecule type" value="Genomic_DNA"/>
</dbReference>
<sequence>MRTVLSIGSASVDIKAFSYQEDVQNAYREGTIDLVPGGVARGMAINLRQLGFTTAICSVVGQDIFGEYIRKNLETAQVRTELLRTSPNGTTALFSVMGAQGASSSCIYSNAILSQIAVDADFLQKVEELKIDTFVIDSNLSIETLEALYALKAAGKTFGKHPLFVFQNATSPDIARKTLPWAPLIDLFGANEFEAAAILEEAPGSLLPTEETASRFRALGYRSFIITFGDRGVLVGIGDKTWIEKPYIPSSVVDTVGAGDAFASGFLYGHLRGKSEKACIRYGLACARETIATRETVCGILTAEFLENYDHPS</sequence>
<dbReference type="AlphaFoldDB" id="A0AAE3EGM1"/>
<keyword evidence="1" id="KW-0808">Transferase</keyword>
<name>A0AAE3EGM1_9SPIR</name>
<evidence type="ECO:0000313" key="4">
    <source>
        <dbReference type="EMBL" id="MCD1654157.1"/>
    </source>
</evidence>
<dbReference type="RefSeq" id="WP_230754110.1">
    <property type="nucleotide sequence ID" value="NZ_JAINWA010000001.1"/>
</dbReference>
<dbReference type="PANTHER" id="PTHR10584">
    <property type="entry name" value="SUGAR KINASE"/>
    <property type="match status" value="1"/>
</dbReference>
<gene>
    <name evidence="4" type="ORF">K7J14_05515</name>
</gene>
<feature type="domain" description="Carbohydrate kinase PfkB" evidence="3">
    <location>
        <begin position="1"/>
        <end position="296"/>
    </location>
</feature>
<protein>
    <submittedName>
        <fullName evidence="4">Carbohydrate kinase family protein</fullName>
    </submittedName>
</protein>
<accession>A0AAE3EGM1</accession>
<evidence type="ECO:0000259" key="3">
    <source>
        <dbReference type="Pfam" id="PF00294"/>
    </source>
</evidence>
<dbReference type="PANTHER" id="PTHR10584:SF166">
    <property type="entry name" value="RIBOKINASE"/>
    <property type="match status" value="1"/>
</dbReference>